<dbReference type="InterPro" id="IPR009057">
    <property type="entry name" value="Homeodomain-like_sf"/>
</dbReference>
<protein>
    <submittedName>
        <fullName evidence="6">TetR family transcriptional regulator</fullName>
    </submittedName>
</protein>
<evidence type="ECO:0000259" key="5">
    <source>
        <dbReference type="PROSITE" id="PS50977"/>
    </source>
</evidence>
<dbReference type="Gene3D" id="1.10.357.10">
    <property type="entry name" value="Tetracycline Repressor, domain 2"/>
    <property type="match status" value="1"/>
</dbReference>
<feature type="DNA-binding region" description="H-T-H motif" evidence="4">
    <location>
        <begin position="39"/>
        <end position="58"/>
    </location>
</feature>
<dbReference type="Gene3D" id="1.10.10.60">
    <property type="entry name" value="Homeodomain-like"/>
    <property type="match status" value="1"/>
</dbReference>
<keyword evidence="7" id="KW-1185">Reference proteome</keyword>
<comment type="caution">
    <text evidence="6">The sequence shown here is derived from an EMBL/GenBank/DDBJ whole genome shotgun (WGS) entry which is preliminary data.</text>
</comment>
<proteinExistence type="predicted"/>
<keyword evidence="1" id="KW-0805">Transcription regulation</keyword>
<evidence type="ECO:0000313" key="7">
    <source>
        <dbReference type="Proteomes" id="UP000605568"/>
    </source>
</evidence>
<name>A0ABQ3MKG9_9PSEU</name>
<dbReference type="Pfam" id="PF00440">
    <property type="entry name" value="TetR_N"/>
    <property type="match status" value="1"/>
</dbReference>
<evidence type="ECO:0000256" key="1">
    <source>
        <dbReference type="ARBA" id="ARBA00023015"/>
    </source>
</evidence>
<dbReference type="InterPro" id="IPR001647">
    <property type="entry name" value="HTH_TetR"/>
</dbReference>
<gene>
    <name evidence="6" type="ORF">GCM10017774_60320</name>
</gene>
<dbReference type="InterPro" id="IPR023772">
    <property type="entry name" value="DNA-bd_HTH_TetR-type_CS"/>
</dbReference>
<dbReference type="SUPFAM" id="SSF46689">
    <property type="entry name" value="Homeodomain-like"/>
    <property type="match status" value="1"/>
</dbReference>
<dbReference type="InterPro" id="IPR041347">
    <property type="entry name" value="MftR_C"/>
</dbReference>
<dbReference type="PRINTS" id="PR00455">
    <property type="entry name" value="HTHTETR"/>
</dbReference>
<dbReference type="Proteomes" id="UP000605568">
    <property type="component" value="Unassembled WGS sequence"/>
</dbReference>
<evidence type="ECO:0000256" key="2">
    <source>
        <dbReference type="ARBA" id="ARBA00023125"/>
    </source>
</evidence>
<accession>A0ABQ3MKG9</accession>
<dbReference type="InterPro" id="IPR036271">
    <property type="entry name" value="Tet_transcr_reg_TetR-rel_C_sf"/>
</dbReference>
<evidence type="ECO:0000313" key="6">
    <source>
        <dbReference type="EMBL" id="GHH50752.1"/>
    </source>
</evidence>
<feature type="domain" description="HTH tetR-type" evidence="5">
    <location>
        <begin position="16"/>
        <end position="76"/>
    </location>
</feature>
<dbReference type="InterPro" id="IPR050109">
    <property type="entry name" value="HTH-type_TetR-like_transc_reg"/>
</dbReference>
<organism evidence="6 7">
    <name type="scientific">Lentzea cavernae</name>
    <dbReference type="NCBI Taxonomy" id="2020703"/>
    <lineage>
        <taxon>Bacteria</taxon>
        <taxon>Bacillati</taxon>
        <taxon>Actinomycetota</taxon>
        <taxon>Actinomycetes</taxon>
        <taxon>Pseudonocardiales</taxon>
        <taxon>Pseudonocardiaceae</taxon>
        <taxon>Lentzea</taxon>
    </lineage>
</organism>
<dbReference type="PROSITE" id="PS01081">
    <property type="entry name" value="HTH_TETR_1"/>
    <property type="match status" value="1"/>
</dbReference>
<dbReference type="SUPFAM" id="SSF48498">
    <property type="entry name" value="Tetracyclin repressor-like, C-terminal domain"/>
    <property type="match status" value="1"/>
</dbReference>
<dbReference type="PANTHER" id="PTHR30055:SF238">
    <property type="entry name" value="MYCOFACTOCIN BIOSYNTHESIS TRANSCRIPTIONAL REGULATOR MFTR-RELATED"/>
    <property type="match status" value="1"/>
</dbReference>
<dbReference type="PROSITE" id="PS50977">
    <property type="entry name" value="HTH_TETR_2"/>
    <property type="match status" value="1"/>
</dbReference>
<dbReference type="Pfam" id="PF17754">
    <property type="entry name" value="TetR_C_14"/>
    <property type="match status" value="1"/>
</dbReference>
<keyword evidence="2 4" id="KW-0238">DNA-binding</keyword>
<reference evidence="7" key="1">
    <citation type="journal article" date="2019" name="Int. J. Syst. Evol. Microbiol.">
        <title>The Global Catalogue of Microorganisms (GCM) 10K type strain sequencing project: providing services to taxonomists for standard genome sequencing and annotation.</title>
        <authorList>
            <consortium name="The Broad Institute Genomics Platform"/>
            <consortium name="The Broad Institute Genome Sequencing Center for Infectious Disease"/>
            <person name="Wu L."/>
            <person name="Ma J."/>
        </authorList>
    </citation>
    <scope>NUCLEOTIDE SEQUENCE [LARGE SCALE GENOMIC DNA]</scope>
    <source>
        <strain evidence="7">CGMCC 4.7367</strain>
    </source>
</reference>
<sequence length="199" mass="21799">MGRMEKSSTLWDRSRQAVVAEIVDTALALFAEQGYEATTMAQVAKRAGVSQRSVFRYFGTKEDLVCGEQEALGEVLVSAVAAQPPEVSTWDALRAGFTTILTASNHTPQRVLEISALIFDNPSLHARYLEKRLRWQRSLVPVIEKRMGIDSGEVPDARAMGVIATVFACVDAASELWVRHGGKADAFELYEQALAAVRG</sequence>
<dbReference type="PANTHER" id="PTHR30055">
    <property type="entry name" value="HTH-TYPE TRANSCRIPTIONAL REGULATOR RUTR"/>
    <property type="match status" value="1"/>
</dbReference>
<dbReference type="EMBL" id="BNAR01000010">
    <property type="protein sequence ID" value="GHH50752.1"/>
    <property type="molecule type" value="Genomic_DNA"/>
</dbReference>
<evidence type="ECO:0000256" key="4">
    <source>
        <dbReference type="PROSITE-ProRule" id="PRU00335"/>
    </source>
</evidence>
<keyword evidence="3" id="KW-0804">Transcription</keyword>
<evidence type="ECO:0000256" key="3">
    <source>
        <dbReference type="ARBA" id="ARBA00023163"/>
    </source>
</evidence>